<name>A0A2J8R4R0_PONAB</name>
<sequence length="65" mass="7227">VPPPAPFLSSLYPRLEFQNDFYRSCIRRSSPQPPPNLAWRPESLYSEELAGGGYILSAPCPGETC</sequence>
<reference evidence="2" key="1">
    <citation type="submission" date="2017-12" db="EMBL/GenBank/DDBJ databases">
        <title>High-resolution comparative analysis of great ape genomes.</title>
        <authorList>
            <person name="Pollen A."/>
            <person name="Hastie A."/>
            <person name="Hormozdiari F."/>
            <person name="Dougherty M."/>
            <person name="Liu R."/>
            <person name="Chaisson M."/>
            <person name="Hoppe E."/>
            <person name="Hill C."/>
            <person name="Pang A."/>
            <person name="Hillier L."/>
            <person name="Baker C."/>
            <person name="Armstrong J."/>
            <person name="Shendure J."/>
            <person name="Paten B."/>
            <person name="Wilson R."/>
            <person name="Chao H."/>
            <person name="Schneider V."/>
            <person name="Ventura M."/>
            <person name="Kronenberg Z."/>
            <person name="Murali S."/>
            <person name="Gordon D."/>
            <person name="Cantsilieris S."/>
            <person name="Munson K."/>
            <person name="Nelson B."/>
            <person name="Raja A."/>
            <person name="Underwood J."/>
            <person name="Diekhans M."/>
            <person name="Fiddes I."/>
            <person name="Haussler D."/>
            <person name="Eichler E."/>
        </authorList>
    </citation>
    <scope>NUCLEOTIDE SEQUENCE [LARGE SCALE GENOMIC DNA]</scope>
    <source>
        <strain evidence="2">Susie</strain>
    </source>
</reference>
<organism evidence="2">
    <name type="scientific">Pongo abelii</name>
    <name type="common">Sumatran orangutan</name>
    <name type="synonym">Pongo pygmaeus abelii</name>
    <dbReference type="NCBI Taxonomy" id="9601"/>
    <lineage>
        <taxon>Eukaryota</taxon>
        <taxon>Metazoa</taxon>
        <taxon>Chordata</taxon>
        <taxon>Craniata</taxon>
        <taxon>Vertebrata</taxon>
        <taxon>Euteleostomi</taxon>
        <taxon>Mammalia</taxon>
        <taxon>Eutheria</taxon>
        <taxon>Euarchontoglires</taxon>
        <taxon>Primates</taxon>
        <taxon>Haplorrhini</taxon>
        <taxon>Catarrhini</taxon>
        <taxon>Hominidae</taxon>
        <taxon>Pongo</taxon>
    </lineage>
</organism>
<evidence type="ECO:0000313" key="1">
    <source>
        <dbReference type="EMBL" id="PNJ03492.1"/>
    </source>
</evidence>
<evidence type="ECO:0000313" key="2">
    <source>
        <dbReference type="EMBL" id="PNJ03494.1"/>
    </source>
</evidence>
<proteinExistence type="predicted"/>
<dbReference type="EMBL" id="NDHI03003761">
    <property type="protein sequence ID" value="PNJ03494.1"/>
    <property type="molecule type" value="Genomic_DNA"/>
</dbReference>
<gene>
    <name evidence="2" type="ORF">CR201_G0054040</name>
</gene>
<accession>A0A2J8R4R0</accession>
<dbReference type="EMBL" id="NDHI03003761">
    <property type="protein sequence ID" value="PNJ03492.1"/>
    <property type="molecule type" value="Genomic_DNA"/>
</dbReference>
<feature type="non-terminal residue" evidence="2">
    <location>
        <position position="1"/>
    </location>
</feature>
<comment type="caution">
    <text evidence="2">The sequence shown here is derived from an EMBL/GenBank/DDBJ whole genome shotgun (WGS) entry which is preliminary data.</text>
</comment>
<protein>
    <submittedName>
        <fullName evidence="1">ABHD16A isoform 6</fullName>
    </submittedName>
    <submittedName>
        <fullName evidence="2">ABHD16A isoform 8</fullName>
    </submittedName>
</protein>
<dbReference type="AlphaFoldDB" id="A0A2J8R4R0"/>